<dbReference type="SUPFAM" id="SSF52266">
    <property type="entry name" value="SGNH hydrolase"/>
    <property type="match status" value="1"/>
</dbReference>
<dbReference type="InterPro" id="IPR036514">
    <property type="entry name" value="SGNH_hydro_sf"/>
</dbReference>
<reference evidence="3 4" key="1">
    <citation type="submission" date="2018-05" db="EMBL/GenBank/DDBJ databases">
        <title>Micromonosporas from Atacama Desert.</title>
        <authorList>
            <person name="Carro L."/>
            <person name="Golinska P."/>
            <person name="Klenk H.-P."/>
            <person name="Goodfellow M."/>
        </authorList>
    </citation>
    <scope>NUCLEOTIDE SEQUENCE [LARGE SCALE GENOMIC DNA]</scope>
    <source>
        <strain evidence="3 4">4G51</strain>
    </source>
</reference>
<dbReference type="Pfam" id="PF13472">
    <property type="entry name" value="Lipase_GDSL_2"/>
    <property type="match status" value="1"/>
</dbReference>
<dbReference type="RefSeq" id="WP_109805040.1">
    <property type="nucleotide sequence ID" value="NZ_QGKS01000402.1"/>
</dbReference>
<feature type="chain" id="PRO_5016411353" evidence="1">
    <location>
        <begin position="30"/>
        <end position="421"/>
    </location>
</feature>
<feature type="domain" description="SGNH hydrolase-type esterase" evidence="2">
    <location>
        <begin position="209"/>
        <end position="401"/>
    </location>
</feature>
<organism evidence="3 4">
    <name type="scientific">Micromonospora sicca</name>
    <dbReference type="NCBI Taxonomy" id="2202420"/>
    <lineage>
        <taxon>Bacteria</taxon>
        <taxon>Bacillati</taxon>
        <taxon>Actinomycetota</taxon>
        <taxon>Actinomycetes</taxon>
        <taxon>Micromonosporales</taxon>
        <taxon>Micromonosporaceae</taxon>
        <taxon>Micromonospora</taxon>
    </lineage>
</organism>
<proteinExistence type="predicted"/>
<dbReference type="Proteomes" id="UP000246050">
    <property type="component" value="Unassembled WGS sequence"/>
</dbReference>
<dbReference type="OrthoDB" id="1828825at2"/>
<dbReference type="PANTHER" id="PTHR43784:SF2">
    <property type="entry name" value="GDSL-LIKE LIPASE_ACYLHYDROLASE, PUTATIVE (AFU_ORTHOLOGUE AFUA_2G00820)-RELATED"/>
    <property type="match status" value="1"/>
</dbReference>
<dbReference type="GO" id="GO:0016787">
    <property type="term" value="F:hydrolase activity"/>
    <property type="evidence" value="ECO:0007669"/>
    <property type="project" value="UniProtKB-KW"/>
</dbReference>
<accession>A0A317D3R0</accession>
<keyword evidence="3" id="KW-0378">Hydrolase</keyword>
<keyword evidence="1" id="KW-0732">Signal</keyword>
<evidence type="ECO:0000313" key="3">
    <source>
        <dbReference type="EMBL" id="PWR09204.1"/>
    </source>
</evidence>
<evidence type="ECO:0000259" key="2">
    <source>
        <dbReference type="Pfam" id="PF13472"/>
    </source>
</evidence>
<gene>
    <name evidence="3" type="ORF">DKT69_31335</name>
</gene>
<evidence type="ECO:0000256" key="1">
    <source>
        <dbReference type="SAM" id="SignalP"/>
    </source>
</evidence>
<evidence type="ECO:0000313" key="4">
    <source>
        <dbReference type="Proteomes" id="UP000246050"/>
    </source>
</evidence>
<dbReference type="Gene3D" id="3.40.50.1110">
    <property type="entry name" value="SGNH hydrolase"/>
    <property type="match status" value="1"/>
</dbReference>
<sequence>MTTRLAITACLAAVLTAAGLSAPAGPAVAGGQRSAEVTLTESALQGVHGTAPDATVRNVLTVTARGENLRVRLSNPFGATGVTVRAASVGRQARVDDPALLPGSLRAVTFAGARSVTIAPGASVWSDPVRLHVRAGDHLAVSVYAPGAPVNDHTFPPPETDTPGSFLSVGPGDATRDQTGQAFGAFRGGTLWWVDAVAARSPARGTIVALGDSITDGYQAVGGGPRWTDVLAQRIDALPPARQLSVANAGISGNTVSIQPNPYDPTNQCCGPPAPLRLDRDVLSLPGVEYVILLEGTNDIGGGAYAPSAPPEQVIAAMREVAARVHAAGHKIVGATILPMCNPAGSGKEQTRLTVNRWIRTSGAFDAVLDFDALLKDPTDPTVIYGPWRHDCYHPDAAGDAVLGRSIPLDVFGLEETRAAA</sequence>
<dbReference type="EMBL" id="QGKS01000402">
    <property type="protein sequence ID" value="PWR09204.1"/>
    <property type="molecule type" value="Genomic_DNA"/>
</dbReference>
<dbReference type="InterPro" id="IPR013830">
    <property type="entry name" value="SGNH_hydro"/>
</dbReference>
<dbReference type="PANTHER" id="PTHR43784">
    <property type="entry name" value="GDSL-LIKE LIPASE/ACYLHYDROLASE, PUTATIVE (AFU_ORTHOLOGUE AFUA_2G00820)-RELATED"/>
    <property type="match status" value="1"/>
</dbReference>
<protein>
    <submittedName>
        <fullName evidence="3">SGNH hydrolase</fullName>
    </submittedName>
</protein>
<dbReference type="InterPro" id="IPR053140">
    <property type="entry name" value="GDSL_Rv0518-like"/>
</dbReference>
<feature type="signal peptide" evidence="1">
    <location>
        <begin position="1"/>
        <end position="29"/>
    </location>
</feature>
<comment type="caution">
    <text evidence="3">The sequence shown here is derived from an EMBL/GenBank/DDBJ whole genome shotgun (WGS) entry which is preliminary data.</text>
</comment>
<name>A0A317D3R0_9ACTN</name>
<dbReference type="AlphaFoldDB" id="A0A317D3R0"/>